<dbReference type="PANTHER" id="PTHR43798:SF5">
    <property type="entry name" value="MONOACYLGLYCEROL LIPASE ABHD6"/>
    <property type="match status" value="1"/>
</dbReference>
<feature type="domain" description="AB hydrolase-1" evidence="2">
    <location>
        <begin position="74"/>
        <end position="179"/>
    </location>
</feature>
<dbReference type="Pfam" id="PF00561">
    <property type="entry name" value="Abhydrolase_1"/>
    <property type="match status" value="1"/>
</dbReference>
<dbReference type="EC" id="3.1.1.3" evidence="3"/>
<dbReference type="RefSeq" id="WP_121973702.1">
    <property type="nucleotide sequence ID" value="NZ_OOGT01000047.1"/>
</dbReference>
<reference evidence="4" key="1">
    <citation type="submission" date="2018-03" db="EMBL/GenBank/DDBJ databases">
        <authorList>
            <person name="Blom J."/>
        </authorList>
    </citation>
    <scope>NUCLEOTIDE SEQUENCE [LARGE SCALE GENOMIC DNA]</scope>
    <source>
        <strain evidence="4">KPC-SM-21</strain>
    </source>
</reference>
<keyword evidence="1" id="KW-0732">Signal</keyword>
<organism evidence="3 4">
    <name type="scientific">Acinetobacter stercoris</name>
    <dbReference type="NCBI Taxonomy" id="2126983"/>
    <lineage>
        <taxon>Bacteria</taxon>
        <taxon>Pseudomonadati</taxon>
        <taxon>Pseudomonadota</taxon>
        <taxon>Gammaproteobacteria</taxon>
        <taxon>Moraxellales</taxon>
        <taxon>Moraxellaceae</taxon>
        <taxon>Acinetobacter</taxon>
    </lineage>
</organism>
<proteinExistence type="predicted"/>
<dbReference type="PANTHER" id="PTHR43798">
    <property type="entry name" value="MONOACYLGLYCEROL LIPASE"/>
    <property type="match status" value="1"/>
</dbReference>
<dbReference type="GO" id="GO:0004806">
    <property type="term" value="F:triacylglycerol lipase activity"/>
    <property type="evidence" value="ECO:0007669"/>
    <property type="project" value="UniProtKB-EC"/>
</dbReference>
<evidence type="ECO:0000256" key="1">
    <source>
        <dbReference type="SAM" id="SignalP"/>
    </source>
</evidence>
<dbReference type="InterPro" id="IPR050266">
    <property type="entry name" value="AB_hydrolase_sf"/>
</dbReference>
<dbReference type="GO" id="GO:0016020">
    <property type="term" value="C:membrane"/>
    <property type="evidence" value="ECO:0007669"/>
    <property type="project" value="TreeGrafter"/>
</dbReference>
<protein>
    <submittedName>
        <fullName evidence="3">Lipase 1</fullName>
        <ecNumber evidence="3">3.1.1.3</ecNumber>
    </submittedName>
</protein>
<dbReference type="GO" id="GO:0046464">
    <property type="term" value="P:acylglycerol catabolic process"/>
    <property type="evidence" value="ECO:0007669"/>
    <property type="project" value="TreeGrafter"/>
</dbReference>
<dbReference type="InterPro" id="IPR000073">
    <property type="entry name" value="AB_hydrolase_1"/>
</dbReference>
<evidence type="ECO:0000313" key="3">
    <source>
        <dbReference type="EMBL" id="SPL70206.1"/>
    </source>
</evidence>
<evidence type="ECO:0000259" key="2">
    <source>
        <dbReference type="Pfam" id="PF00561"/>
    </source>
</evidence>
<dbReference type="GO" id="GO:0047372">
    <property type="term" value="F:monoacylglycerol lipase activity"/>
    <property type="evidence" value="ECO:0007669"/>
    <property type="project" value="TreeGrafter"/>
</dbReference>
<dbReference type="OrthoDB" id="2086224at2"/>
<dbReference type="Gene3D" id="3.40.50.1820">
    <property type="entry name" value="alpha/beta hydrolase"/>
    <property type="match status" value="1"/>
</dbReference>
<dbReference type="InterPro" id="IPR029058">
    <property type="entry name" value="AB_hydrolase_fold"/>
</dbReference>
<dbReference type="EMBL" id="OOGT01000047">
    <property type="protein sequence ID" value="SPL70206.1"/>
    <property type="molecule type" value="Genomic_DNA"/>
</dbReference>
<evidence type="ECO:0000313" key="4">
    <source>
        <dbReference type="Proteomes" id="UP000245974"/>
    </source>
</evidence>
<dbReference type="AlphaFoldDB" id="A0A2U3MXQ0"/>
<gene>
    <name evidence="3" type="primary">lip1_1</name>
    <name evidence="3" type="ORF">KPC_1384</name>
</gene>
<keyword evidence="4" id="KW-1185">Reference proteome</keyword>
<feature type="signal peptide" evidence="1">
    <location>
        <begin position="1"/>
        <end position="31"/>
    </location>
</feature>
<dbReference type="InParanoid" id="A0A2U3MXQ0"/>
<dbReference type="PRINTS" id="PR00111">
    <property type="entry name" value="ABHYDROLASE"/>
</dbReference>
<accession>A0A2U3MXQ0</accession>
<keyword evidence="3" id="KW-0378">Hydrolase</keyword>
<feature type="chain" id="PRO_5015502540" evidence="1">
    <location>
        <begin position="32"/>
        <end position="330"/>
    </location>
</feature>
<name>A0A2U3MXQ0_9GAMM</name>
<sequence length="330" mass="37031">MTRTLSHKMAHFCLAITLGLTALSFNNMANATEERIDYLKIQQEERAWAGLTSKTLRVGDIAWTYSEGGNIKNPTILLLHGLGSNRDSWNKIAHDLTPYFHVVIPDLPSSNKKLFPAEYDLSLNNVTEQLRRFIETASIQNNLNIAGHSIGGSLALFYASKYPEDTKSLLLMSIGGPFNNSNTVYLKNPVYLKQLIVSKPGDYDYVMKTMMSNPPFIPGVIKKEQEKALIAESEENSKVINEISNINQYYNKTAFNKMLANTQAPTLIIWGKQDKIANVEIATELKSKLKKAETPIVLEHVGHVPVLEADQLIIQNYLPFLRKVNNLPTP</sequence>
<dbReference type="Proteomes" id="UP000245974">
    <property type="component" value="Unassembled WGS sequence"/>
</dbReference>
<dbReference type="SUPFAM" id="SSF53474">
    <property type="entry name" value="alpha/beta-Hydrolases"/>
    <property type="match status" value="1"/>
</dbReference>